<proteinExistence type="predicted"/>
<sequence>MNDFSCFLHGKPLLKNAFCLACRTRALTPSMALTLLPAPL</sequence>
<organism evidence="1 2">
    <name type="scientific">Atopobium deltae</name>
    <dbReference type="NCBI Taxonomy" id="1393034"/>
    <lineage>
        <taxon>Bacteria</taxon>
        <taxon>Bacillati</taxon>
        <taxon>Actinomycetota</taxon>
        <taxon>Coriobacteriia</taxon>
        <taxon>Coriobacteriales</taxon>
        <taxon>Atopobiaceae</taxon>
        <taxon>Atopobium</taxon>
    </lineage>
</organism>
<name>A0A133XX07_9ACTN</name>
<reference evidence="2" key="1">
    <citation type="submission" date="2016-01" db="EMBL/GenBank/DDBJ databases">
        <authorList>
            <person name="Mitreva M."/>
            <person name="Pepin K.H."/>
            <person name="Mihindukulasuriya K.A."/>
            <person name="Fulton R."/>
            <person name="Fronick C."/>
            <person name="O'Laughlin M."/>
            <person name="Miner T."/>
            <person name="Herter B."/>
            <person name="Rosa B.A."/>
            <person name="Cordes M."/>
            <person name="Tomlinson C."/>
            <person name="Wollam A."/>
            <person name="Palsikar V.B."/>
            <person name="Mardis E.R."/>
            <person name="Wilson R.K."/>
        </authorList>
    </citation>
    <scope>NUCLEOTIDE SEQUENCE [LARGE SCALE GENOMIC DNA]</scope>
    <source>
        <strain evidence="2">DNF00019</strain>
    </source>
</reference>
<keyword evidence="2" id="KW-1185">Reference proteome</keyword>
<protein>
    <submittedName>
        <fullName evidence="1">Uncharacterized protein</fullName>
    </submittedName>
</protein>
<gene>
    <name evidence="1" type="ORF">HMPREF3192_00136</name>
</gene>
<dbReference type="EMBL" id="LSCR01000002">
    <property type="protein sequence ID" value="KXB35486.1"/>
    <property type="molecule type" value="Genomic_DNA"/>
</dbReference>
<evidence type="ECO:0000313" key="2">
    <source>
        <dbReference type="Proteomes" id="UP000070675"/>
    </source>
</evidence>
<dbReference type="Proteomes" id="UP000070675">
    <property type="component" value="Unassembled WGS sequence"/>
</dbReference>
<accession>A0A133XX07</accession>
<comment type="caution">
    <text evidence="1">The sequence shown here is derived from an EMBL/GenBank/DDBJ whole genome shotgun (WGS) entry which is preliminary data.</text>
</comment>
<evidence type="ECO:0000313" key="1">
    <source>
        <dbReference type="EMBL" id="KXB35486.1"/>
    </source>
</evidence>
<dbReference type="AlphaFoldDB" id="A0A133XX07"/>